<dbReference type="CDD" id="cd14014">
    <property type="entry name" value="STKc_PknB_like"/>
    <property type="match status" value="1"/>
</dbReference>
<comment type="catalytic activity">
    <reaction evidence="7">
        <text>L-threonyl-[protein] + ATP = O-phospho-L-threonyl-[protein] + ADP + H(+)</text>
        <dbReference type="Rhea" id="RHEA:46608"/>
        <dbReference type="Rhea" id="RHEA-COMP:11060"/>
        <dbReference type="Rhea" id="RHEA-COMP:11605"/>
        <dbReference type="ChEBI" id="CHEBI:15378"/>
        <dbReference type="ChEBI" id="CHEBI:30013"/>
        <dbReference type="ChEBI" id="CHEBI:30616"/>
        <dbReference type="ChEBI" id="CHEBI:61977"/>
        <dbReference type="ChEBI" id="CHEBI:456216"/>
        <dbReference type="EC" id="2.7.11.1"/>
    </reaction>
</comment>
<dbReference type="GO" id="GO:0005524">
    <property type="term" value="F:ATP binding"/>
    <property type="evidence" value="ECO:0007669"/>
    <property type="project" value="UniProtKB-UniRule"/>
</dbReference>
<evidence type="ECO:0000313" key="13">
    <source>
        <dbReference type="EMBL" id="CDX02786.1"/>
    </source>
</evidence>
<evidence type="ECO:0000256" key="4">
    <source>
        <dbReference type="ARBA" id="ARBA00022741"/>
    </source>
</evidence>
<name>A0A098B4K0_DESHA</name>
<sequence length="579" mass="63712">MSKILSNRYEIIEKIGSGGMAIVYKAKDLLLNRIVAIKILHEQFTADEEFVRRFRREAQSAASLSHANIVSIYDVGKDGETEYIVMEHIEGQNLKDIIRNYAPLSTEQTLELGIQIAEAIRHAHEHHIIHRDIKPHNILVTEDGRIKVTDFGIARAVSAATMTHTGDIVGSVHYLSPEQARGIQTNEQSDLYSLGIILYELLTGKVPYDGETPISIALKHLQELAVPPSKLNARVSPALENLVMRAIAKSPDQRYATAKDLLQDLRKVQAGLPVDKTVDEDQDLESTRVHSSLRAGVNSALASEEKEAGRKKAKVPLFRKRWPWVALLALVLIMGGGWVALSQWFNVGTTTVPPLVGKTIQEAGYFAEQKGLSLDPNTQEEYNNDMEKGKITRTDPEEGAVVKKERGIKVWVSLGPEQAKFPNLKTGDVTREAAINILESRGFIKENITWREDEKSSLPKDIVVEQDPAPGADWAKNGYMTLTVSAGKVDEGTPLPSVIGQSADQAAAILKQYGLFVEFGEKVNSTEFPPDVVMSTDPKPGDTVKKGDTVRIILSRGPGPIGFNPVILGHVAKLDKIAQ</sequence>
<keyword evidence="3 13" id="KW-0808">Transferase</keyword>
<keyword evidence="5 13" id="KW-0418">Kinase</keyword>
<dbReference type="GO" id="GO:0106310">
    <property type="term" value="F:protein serine kinase activity"/>
    <property type="evidence" value="ECO:0007669"/>
    <property type="project" value="RHEA"/>
</dbReference>
<dbReference type="CDD" id="cd06577">
    <property type="entry name" value="PASTA_pknB"/>
    <property type="match status" value="3"/>
</dbReference>
<feature type="binding site" evidence="9">
    <location>
        <position position="38"/>
    </location>
    <ligand>
        <name>ATP</name>
        <dbReference type="ChEBI" id="CHEBI:30616"/>
    </ligand>
</feature>
<dbReference type="RefSeq" id="WP_005811798.1">
    <property type="nucleotide sequence ID" value="NZ_CABKQQ010000034.1"/>
</dbReference>
<dbReference type="AlphaFoldDB" id="A0A098B4K0"/>
<proteinExistence type="predicted"/>
<evidence type="ECO:0000256" key="10">
    <source>
        <dbReference type="SAM" id="Phobius"/>
    </source>
</evidence>
<accession>A0A098B4K0</accession>
<dbReference type="Gene3D" id="3.30.200.20">
    <property type="entry name" value="Phosphorylase Kinase, domain 1"/>
    <property type="match status" value="1"/>
</dbReference>
<dbReference type="SUPFAM" id="SSF56112">
    <property type="entry name" value="Protein kinase-like (PK-like)"/>
    <property type="match status" value="1"/>
</dbReference>
<evidence type="ECO:0000256" key="2">
    <source>
        <dbReference type="ARBA" id="ARBA00022527"/>
    </source>
</evidence>
<dbReference type="InterPro" id="IPR017441">
    <property type="entry name" value="Protein_kinase_ATP_BS"/>
</dbReference>
<feature type="domain" description="Protein kinase" evidence="11">
    <location>
        <begin position="9"/>
        <end position="266"/>
    </location>
</feature>
<dbReference type="PROSITE" id="PS00108">
    <property type="entry name" value="PROTEIN_KINASE_ST"/>
    <property type="match status" value="1"/>
</dbReference>
<dbReference type="Gene3D" id="1.10.510.10">
    <property type="entry name" value="Transferase(Phosphotransferase) domain 1"/>
    <property type="match status" value="1"/>
</dbReference>
<evidence type="ECO:0000256" key="6">
    <source>
        <dbReference type="ARBA" id="ARBA00022840"/>
    </source>
</evidence>
<keyword evidence="2" id="KW-0723">Serine/threonine-protein kinase</keyword>
<dbReference type="PANTHER" id="PTHR43289">
    <property type="entry name" value="MITOGEN-ACTIVATED PROTEIN KINASE KINASE KINASE 20-RELATED"/>
    <property type="match status" value="1"/>
</dbReference>
<dbReference type="PROSITE" id="PS51178">
    <property type="entry name" value="PASTA"/>
    <property type="match status" value="2"/>
</dbReference>
<evidence type="ECO:0000256" key="1">
    <source>
        <dbReference type="ARBA" id="ARBA00012513"/>
    </source>
</evidence>
<dbReference type="Pfam" id="PF03793">
    <property type="entry name" value="PASTA"/>
    <property type="match status" value="3"/>
</dbReference>
<evidence type="ECO:0000256" key="8">
    <source>
        <dbReference type="ARBA" id="ARBA00048679"/>
    </source>
</evidence>
<keyword evidence="10" id="KW-1133">Transmembrane helix</keyword>
<evidence type="ECO:0000256" key="7">
    <source>
        <dbReference type="ARBA" id="ARBA00047899"/>
    </source>
</evidence>
<feature type="domain" description="PASTA" evidence="12">
    <location>
        <begin position="492"/>
        <end position="556"/>
    </location>
</feature>
<keyword evidence="10" id="KW-0812">Transmembrane</keyword>
<evidence type="ECO:0000256" key="5">
    <source>
        <dbReference type="ARBA" id="ARBA00022777"/>
    </source>
</evidence>
<evidence type="ECO:0000259" key="11">
    <source>
        <dbReference type="PROSITE" id="PS50011"/>
    </source>
</evidence>
<dbReference type="SMART" id="SM00220">
    <property type="entry name" value="S_TKc"/>
    <property type="match status" value="1"/>
</dbReference>
<gene>
    <name evidence="13" type="ORF">DPCES_2899</name>
</gene>
<feature type="domain" description="PASTA" evidence="12">
    <location>
        <begin position="346"/>
        <end position="416"/>
    </location>
</feature>
<keyword evidence="10" id="KW-0472">Membrane</keyword>
<dbReference type="InterPro" id="IPR011009">
    <property type="entry name" value="Kinase-like_dom_sf"/>
</dbReference>
<dbReference type="GO" id="GO:0004674">
    <property type="term" value="F:protein serine/threonine kinase activity"/>
    <property type="evidence" value="ECO:0007669"/>
    <property type="project" value="UniProtKB-KW"/>
</dbReference>
<comment type="catalytic activity">
    <reaction evidence="8">
        <text>L-seryl-[protein] + ATP = O-phospho-L-seryl-[protein] + ADP + H(+)</text>
        <dbReference type="Rhea" id="RHEA:17989"/>
        <dbReference type="Rhea" id="RHEA-COMP:9863"/>
        <dbReference type="Rhea" id="RHEA-COMP:11604"/>
        <dbReference type="ChEBI" id="CHEBI:15378"/>
        <dbReference type="ChEBI" id="CHEBI:29999"/>
        <dbReference type="ChEBI" id="CHEBI:30616"/>
        <dbReference type="ChEBI" id="CHEBI:83421"/>
        <dbReference type="ChEBI" id="CHEBI:456216"/>
        <dbReference type="EC" id="2.7.11.1"/>
    </reaction>
</comment>
<dbReference type="EC" id="2.7.11.1" evidence="1"/>
<reference evidence="13" key="1">
    <citation type="submission" date="2014-07" db="EMBL/GenBank/DDBJ databases">
        <authorList>
            <person name="Hornung V.Bastian."/>
        </authorList>
    </citation>
    <scope>NUCLEOTIDE SEQUENCE</scope>
    <source>
        <strain evidence="13">PCE-S</strain>
    </source>
</reference>
<evidence type="ECO:0000256" key="3">
    <source>
        <dbReference type="ARBA" id="ARBA00022679"/>
    </source>
</evidence>
<dbReference type="PROSITE" id="PS00107">
    <property type="entry name" value="PROTEIN_KINASE_ATP"/>
    <property type="match status" value="1"/>
</dbReference>
<evidence type="ECO:0000256" key="9">
    <source>
        <dbReference type="PROSITE-ProRule" id="PRU10141"/>
    </source>
</evidence>
<feature type="transmembrane region" description="Helical" evidence="10">
    <location>
        <begin position="322"/>
        <end position="345"/>
    </location>
</feature>
<dbReference type="InterPro" id="IPR008271">
    <property type="entry name" value="Ser/Thr_kinase_AS"/>
</dbReference>
<dbReference type="PATRIC" id="fig|49338.4.peg.3116"/>
<dbReference type="InterPro" id="IPR000719">
    <property type="entry name" value="Prot_kinase_dom"/>
</dbReference>
<dbReference type="SMART" id="SM00740">
    <property type="entry name" value="PASTA"/>
    <property type="match status" value="3"/>
</dbReference>
<keyword evidence="4 9" id="KW-0547">Nucleotide-binding</keyword>
<dbReference type="FunFam" id="3.30.200.20:FF:000035">
    <property type="entry name" value="Serine/threonine protein kinase Stk1"/>
    <property type="match status" value="1"/>
</dbReference>
<evidence type="ECO:0000259" key="12">
    <source>
        <dbReference type="PROSITE" id="PS51178"/>
    </source>
</evidence>
<dbReference type="FunFam" id="1.10.510.10:FF:000021">
    <property type="entry name" value="Serine/threonine protein kinase"/>
    <property type="match status" value="1"/>
</dbReference>
<organism evidence="13">
    <name type="scientific">Desulfitobacterium hafniense</name>
    <name type="common">Desulfitobacterium frappieri</name>
    <dbReference type="NCBI Taxonomy" id="49338"/>
    <lineage>
        <taxon>Bacteria</taxon>
        <taxon>Bacillati</taxon>
        <taxon>Bacillota</taxon>
        <taxon>Clostridia</taxon>
        <taxon>Eubacteriales</taxon>
        <taxon>Desulfitobacteriaceae</taxon>
        <taxon>Desulfitobacterium</taxon>
    </lineage>
</organism>
<dbReference type="PROSITE" id="PS50011">
    <property type="entry name" value="PROTEIN_KINASE_DOM"/>
    <property type="match status" value="1"/>
</dbReference>
<dbReference type="InterPro" id="IPR005543">
    <property type="entry name" value="PASTA_dom"/>
</dbReference>
<dbReference type="NCBIfam" id="NF033483">
    <property type="entry name" value="PknB_PASTA_kin"/>
    <property type="match status" value="1"/>
</dbReference>
<protein>
    <recommendedName>
        <fullName evidence="1">non-specific serine/threonine protein kinase</fullName>
        <ecNumber evidence="1">2.7.11.1</ecNumber>
    </recommendedName>
</protein>
<dbReference type="Gene3D" id="3.30.10.20">
    <property type="match status" value="3"/>
</dbReference>
<dbReference type="EMBL" id="LK996017">
    <property type="protein sequence ID" value="CDX02786.1"/>
    <property type="molecule type" value="Genomic_DNA"/>
</dbReference>
<keyword evidence="6 9" id="KW-0067">ATP-binding</keyword>
<dbReference type="Pfam" id="PF00069">
    <property type="entry name" value="Pkinase"/>
    <property type="match status" value="1"/>
</dbReference>
<dbReference type="PANTHER" id="PTHR43289:SF34">
    <property type="entry name" value="SERINE_THREONINE-PROTEIN KINASE YBDM-RELATED"/>
    <property type="match status" value="1"/>
</dbReference>